<name>A0A9P4TZJ9_9PEZI</name>
<comment type="caution">
    <text evidence="2">The sequence shown here is derived from an EMBL/GenBank/DDBJ whole genome shotgun (WGS) entry which is preliminary data.</text>
</comment>
<keyword evidence="1" id="KW-0732">Signal</keyword>
<dbReference type="Pfam" id="PF13668">
    <property type="entry name" value="Ferritin_2"/>
    <property type="match status" value="1"/>
</dbReference>
<proteinExistence type="predicted"/>
<evidence type="ECO:0000313" key="2">
    <source>
        <dbReference type="EMBL" id="KAF2431481.1"/>
    </source>
</evidence>
<dbReference type="PANTHER" id="PTHR31694:SF26">
    <property type="entry name" value="OS05G0151100 PROTEIN"/>
    <property type="match status" value="1"/>
</dbReference>
<feature type="chain" id="PRO_5040325617" evidence="1">
    <location>
        <begin position="20"/>
        <end position="318"/>
    </location>
</feature>
<dbReference type="AlphaFoldDB" id="A0A9P4TZJ9"/>
<dbReference type="InterPro" id="IPR009078">
    <property type="entry name" value="Ferritin-like_SF"/>
</dbReference>
<dbReference type="PANTHER" id="PTHR31694">
    <property type="entry name" value="DESICCATION-LIKE PROTEIN"/>
    <property type="match status" value="1"/>
</dbReference>
<dbReference type="Proteomes" id="UP000800235">
    <property type="component" value="Unassembled WGS sequence"/>
</dbReference>
<gene>
    <name evidence="2" type="ORF">EJ08DRAFT_669878</name>
</gene>
<evidence type="ECO:0000313" key="3">
    <source>
        <dbReference type="Proteomes" id="UP000800235"/>
    </source>
</evidence>
<dbReference type="EMBL" id="MU007031">
    <property type="protein sequence ID" value="KAF2431481.1"/>
    <property type="molecule type" value="Genomic_DNA"/>
</dbReference>
<protein>
    <submittedName>
        <fullName evidence="2">Uncharacterized protein</fullName>
    </submittedName>
</protein>
<dbReference type="InterPro" id="IPR052965">
    <property type="entry name" value="Pigment-catalase-like"/>
</dbReference>
<dbReference type="OrthoDB" id="1001765at2759"/>
<dbReference type="SUPFAM" id="SSF47240">
    <property type="entry name" value="Ferritin-like"/>
    <property type="match status" value="1"/>
</dbReference>
<reference evidence="2" key="1">
    <citation type="journal article" date="2020" name="Stud. Mycol.">
        <title>101 Dothideomycetes genomes: a test case for predicting lifestyles and emergence of pathogens.</title>
        <authorList>
            <person name="Haridas S."/>
            <person name="Albert R."/>
            <person name="Binder M."/>
            <person name="Bloem J."/>
            <person name="Labutti K."/>
            <person name="Salamov A."/>
            <person name="Andreopoulos B."/>
            <person name="Baker S."/>
            <person name="Barry K."/>
            <person name="Bills G."/>
            <person name="Bluhm B."/>
            <person name="Cannon C."/>
            <person name="Castanera R."/>
            <person name="Culley D."/>
            <person name="Daum C."/>
            <person name="Ezra D."/>
            <person name="Gonzalez J."/>
            <person name="Henrissat B."/>
            <person name="Kuo A."/>
            <person name="Liang C."/>
            <person name="Lipzen A."/>
            <person name="Lutzoni F."/>
            <person name="Magnuson J."/>
            <person name="Mondo S."/>
            <person name="Nolan M."/>
            <person name="Ohm R."/>
            <person name="Pangilinan J."/>
            <person name="Park H.-J."/>
            <person name="Ramirez L."/>
            <person name="Alfaro M."/>
            <person name="Sun H."/>
            <person name="Tritt A."/>
            <person name="Yoshinaga Y."/>
            <person name="Zwiers L.-H."/>
            <person name="Turgeon B."/>
            <person name="Goodwin S."/>
            <person name="Spatafora J."/>
            <person name="Crous P."/>
            <person name="Grigoriev I."/>
        </authorList>
    </citation>
    <scope>NUCLEOTIDE SEQUENCE</scope>
    <source>
        <strain evidence="2">CBS 130266</strain>
    </source>
</reference>
<accession>A0A9P4TZJ9</accession>
<feature type="signal peptide" evidence="1">
    <location>
        <begin position="1"/>
        <end position="19"/>
    </location>
</feature>
<organism evidence="2 3">
    <name type="scientific">Tothia fuscella</name>
    <dbReference type="NCBI Taxonomy" id="1048955"/>
    <lineage>
        <taxon>Eukaryota</taxon>
        <taxon>Fungi</taxon>
        <taxon>Dikarya</taxon>
        <taxon>Ascomycota</taxon>
        <taxon>Pezizomycotina</taxon>
        <taxon>Dothideomycetes</taxon>
        <taxon>Pleosporomycetidae</taxon>
        <taxon>Venturiales</taxon>
        <taxon>Cylindrosympodiaceae</taxon>
        <taxon>Tothia</taxon>
    </lineage>
</organism>
<keyword evidence="3" id="KW-1185">Reference proteome</keyword>
<evidence type="ECO:0000256" key="1">
    <source>
        <dbReference type="SAM" id="SignalP"/>
    </source>
</evidence>
<sequence>MKWATSITSVLTFAGPSIAAAIGKRQSYNITDVQVLNFALTLEHLEDRFYREGLANYTEAHFTAAGFDRTFYRNLKEISFDETTHVSFLTGALTAAGAPAVAECTYNFGTTDVAGFIGLASVLEGVGVSAYLGAAAAISSKAYLTAAASILSIEAKHTSYLRASLGKAPFPQPFDAPLSPSQVYTLASQFIVSCPKDNPPFLPVVAFPPLTASSDDQPIVTGSTITLTVVPAVAPKMMVKRQDESGIIYAAFAALGGSVFVPTTSISITEYEVVIPAGINGQSYVALTSGRNDTDGGIIAGPALVEIAGTVGNPNSTN</sequence>